<keyword evidence="1" id="KW-1185">Reference proteome</keyword>
<evidence type="ECO:0000313" key="1">
    <source>
        <dbReference type="Proteomes" id="UP000887540"/>
    </source>
</evidence>
<evidence type="ECO:0000313" key="2">
    <source>
        <dbReference type="WBParaSite" id="ACRNAN_Path_782.g2952.t1"/>
    </source>
</evidence>
<protein>
    <submittedName>
        <fullName evidence="2">CUB-like domain-containing protein</fullName>
    </submittedName>
</protein>
<name>A0A914CB98_9BILA</name>
<sequence length="428" mass="49383">MTCSWTIHFNLTDVNTVLRIVKKGTISTDRYSKLLVGPPGGIDLFTIDQSPVYSDAYTQEPEILINFTSSWGSDWYNQEHEWHLDVSIVNVYWKNLTFFKHQSIYNQNDCNNFTAYRFNSDRDDQTLELFLTEVTYFNDAMESIFFIYDSSNFTNFLGRYDSLAPNDTKWFTSTTRTFTVFYAQTGDYKYSTELVYRLKEENTANCLGTNLVYARPNEVLYKIGSANGQCMFTVLIPYQQIVTNFGDRLFGVLNITSLYFKSNSTAKIVYNPIEDNYDNKILDFNQDTAQLYSQSIVYGQLISILIPGNSELEIGLKSQEYIPNLYKEFDERAMGLYMSPHYSDDTINLDDVPEMNLTLKCTQGMAKFMVTIYYADIKNNSLLTFYADSNIIAEYNGKVHANTLFITATTFMIKFNTNSTQTTSKSMK</sequence>
<dbReference type="Proteomes" id="UP000887540">
    <property type="component" value="Unplaced"/>
</dbReference>
<accession>A0A914CB98</accession>
<reference evidence="2" key="1">
    <citation type="submission" date="2022-11" db="UniProtKB">
        <authorList>
            <consortium name="WormBaseParasite"/>
        </authorList>
    </citation>
    <scope>IDENTIFICATION</scope>
</reference>
<proteinExistence type="predicted"/>
<organism evidence="1 2">
    <name type="scientific">Acrobeloides nanus</name>
    <dbReference type="NCBI Taxonomy" id="290746"/>
    <lineage>
        <taxon>Eukaryota</taxon>
        <taxon>Metazoa</taxon>
        <taxon>Ecdysozoa</taxon>
        <taxon>Nematoda</taxon>
        <taxon>Chromadorea</taxon>
        <taxon>Rhabditida</taxon>
        <taxon>Tylenchina</taxon>
        <taxon>Cephalobomorpha</taxon>
        <taxon>Cephaloboidea</taxon>
        <taxon>Cephalobidae</taxon>
        <taxon>Acrobeloides</taxon>
    </lineage>
</organism>
<dbReference type="AlphaFoldDB" id="A0A914CB98"/>
<dbReference type="WBParaSite" id="ACRNAN_Path_782.g2952.t1">
    <property type="protein sequence ID" value="ACRNAN_Path_782.g2952.t1"/>
    <property type="gene ID" value="ACRNAN_Path_782.g2952"/>
</dbReference>